<evidence type="ECO:0000313" key="2">
    <source>
        <dbReference type="EMBL" id="CAD9111738.1"/>
    </source>
</evidence>
<protein>
    <submittedName>
        <fullName evidence="2">Uncharacterized protein</fullName>
    </submittedName>
</protein>
<reference evidence="2" key="1">
    <citation type="submission" date="2021-01" db="EMBL/GenBank/DDBJ databases">
        <authorList>
            <person name="Corre E."/>
            <person name="Pelletier E."/>
            <person name="Niang G."/>
            <person name="Scheremetjew M."/>
            <person name="Finn R."/>
            <person name="Kale V."/>
            <person name="Holt S."/>
            <person name="Cochrane G."/>
            <person name="Meng A."/>
            <person name="Brown T."/>
            <person name="Cohen L."/>
        </authorList>
    </citation>
    <scope>NUCLEOTIDE SEQUENCE</scope>
    <source>
        <strain evidence="2">OF101</strain>
    </source>
</reference>
<dbReference type="EMBL" id="HBGE01021175">
    <property type="protein sequence ID" value="CAD9111738.1"/>
    <property type="molecule type" value="Transcribed_RNA"/>
</dbReference>
<evidence type="ECO:0000256" key="1">
    <source>
        <dbReference type="SAM" id="MobiDB-lite"/>
    </source>
</evidence>
<proteinExistence type="predicted"/>
<sequence>MTPAEVGVVEASVGDGSSASDFAEDDGSDRASELAEDWGAVMEEYADIVELRERRIRGLAEMGYPRRHALAVMVKMAGVAEEDFVDRAVAALADLSFLRPMLWFAEVGSLLPALGGRDFVHLRAVCREWRQPLTDALCKGVGAEALRAAEAAAAAAVAARAEAEAEAAVEAAPVASTSRALLRRPWGRYLAAVVTKFCPPS</sequence>
<accession>A0A7S1Q0I1</accession>
<organism evidence="2">
    <name type="scientific">Alexandrium catenella</name>
    <name type="common">Red tide dinoflagellate</name>
    <name type="synonym">Gonyaulax catenella</name>
    <dbReference type="NCBI Taxonomy" id="2925"/>
    <lineage>
        <taxon>Eukaryota</taxon>
        <taxon>Sar</taxon>
        <taxon>Alveolata</taxon>
        <taxon>Dinophyceae</taxon>
        <taxon>Gonyaulacales</taxon>
        <taxon>Pyrocystaceae</taxon>
        <taxon>Alexandrium</taxon>
    </lineage>
</organism>
<dbReference type="AlphaFoldDB" id="A0A7S1Q0I1"/>
<feature type="region of interest" description="Disordered" evidence="1">
    <location>
        <begin position="1"/>
        <end position="28"/>
    </location>
</feature>
<gene>
    <name evidence="2" type="ORF">ACAT0790_LOCUS12786</name>
</gene>
<name>A0A7S1Q0I1_ALECA</name>